<evidence type="ECO:0000313" key="3">
    <source>
        <dbReference type="Proteomes" id="UP000308760"/>
    </source>
</evidence>
<keyword evidence="3" id="KW-1185">Reference proteome</keyword>
<dbReference type="EMBL" id="STGY01000032">
    <property type="protein sequence ID" value="THV42014.1"/>
    <property type="molecule type" value="Genomic_DNA"/>
</dbReference>
<sequence length="87" mass="9491">MADCNGGKRTVGSWTRERVEALGMVCDVETAAQILGIGRTVAYRLAREGDFPTPIRKIGGQYRVLVRGLLDFLDGAELEPVEAVRAQ</sequence>
<protein>
    <submittedName>
        <fullName evidence="2">Helix-turn-helix domain-containing protein</fullName>
    </submittedName>
</protein>
<gene>
    <name evidence="2" type="ORF">FAB82_08800</name>
</gene>
<reference evidence="3" key="1">
    <citation type="submission" date="2019-04" db="EMBL/GenBank/DDBJ databases">
        <title>Nocardioides xinjiangensis sp. nov.</title>
        <authorList>
            <person name="Liu S."/>
        </authorList>
    </citation>
    <scope>NUCLEOTIDE SEQUENCE [LARGE SCALE GENOMIC DNA]</scope>
    <source>
        <strain evidence="3">18</strain>
    </source>
</reference>
<name>A0A4S8QMR2_9ACTN</name>
<comment type="caution">
    <text evidence="2">The sequence shown here is derived from an EMBL/GenBank/DDBJ whole genome shotgun (WGS) entry which is preliminary data.</text>
</comment>
<feature type="domain" description="Helix-turn-helix" evidence="1">
    <location>
        <begin position="27"/>
        <end position="74"/>
    </location>
</feature>
<dbReference type="OrthoDB" id="3541350at2"/>
<organism evidence="2 3">
    <name type="scientific">Glycomyces buryatensis</name>
    <dbReference type="NCBI Taxonomy" id="2570927"/>
    <lineage>
        <taxon>Bacteria</taxon>
        <taxon>Bacillati</taxon>
        <taxon>Actinomycetota</taxon>
        <taxon>Actinomycetes</taxon>
        <taxon>Glycomycetales</taxon>
        <taxon>Glycomycetaceae</taxon>
        <taxon>Glycomyces</taxon>
    </lineage>
</organism>
<dbReference type="Proteomes" id="UP000308760">
    <property type="component" value="Unassembled WGS sequence"/>
</dbReference>
<dbReference type="AlphaFoldDB" id="A0A4S8QMR2"/>
<dbReference type="Pfam" id="PF12728">
    <property type="entry name" value="HTH_17"/>
    <property type="match status" value="1"/>
</dbReference>
<dbReference type="InterPro" id="IPR041657">
    <property type="entry name" value="HTH_17"/>
</dbReference>
<proteinExistence type="predicted"/>
<accession>A0A4S8QMR2</accession>
<evidence type="ECO:0000313" key="2">
    <source>
        <dbReference type="EMBL" id="THV42014.1"/>
    </source>
</evidence>
<evidence type="ECO:0000259" key="1">
    <source>
        <dbReference type="Pfam" id="PF12728"/>
    </source>
</evidence>
<dbReference type="RefSeq" id="WP_136534169.1">
    <property type="nucleotide sequence ID" value="NZ_STGY01000032.1"/>
</dbReference>
<reference evidence="2 3" key="2">
    <citation type="submission" date="2019-05" db="EMBL/GenBank/DDBJ databases">
        <title>Glycomyces buryatensis sp. nov.</title>
        <authorList>
            <person name="Nikitina E."/>
        </authorList>
    </citation>
    <scope>NUCLEOTIDE SEQUENCE [LARGE SCALE GENOMIC DNA]</scope>
    <source>
        <strain evidence="2 3">18</strain>
    </source>
</reference>